<evidence type="ECO:0000313" key="2">
    <source>
        <dbReference type="EMBL" id="KAF6025185.1"/>
    </source>
</evidence>
<dbReference type="Proteomes" id="UP000593567">
    <property type="component" value="Unassembled WGS sequence"/>
</dbReference>
<dbReference type="AlphaFoldDB" id="A0A7J7JGG7"/>
<name>A0A7J7JGG7_BUGNE</name>
<keyword evidence="3" id="KW-1185">Reference proteome</keyword>
<protein>
    <submittedName>
        <fullName evidence="2">Uncharacterized protein</fullName>
    </submittedName>
</protein>
<reference evidence="2" key="1">
    <citation type="submission" date="2020-06" db="EMBL/GenBank/DDBJ databases">
        <title>Draft genome of Bugula neritina, a colonial animal packing powerful symbionts and potential medicines.</title>
        <authorList>
            <person name="Rayko M."/>
        </authorList>
    </citation>
    <scope>NUCLEOTIDE SEQUENCE [LARGE SCALE GENOMIC DNA]</scope>
    <source>
        <strain evidence="2">Kwan_BN1</strain>
    </source>
</reference>
<proteinExistence type="predicted"/>
<gene>
    <name evidence="2" type="ORF">EB796_016496</name>
</gene>
<feature type="region of interest" description="Disordered" evidence="1">
    <location>
        <begin position="434"/>
        <end position="461"/>
    </location>
</feature>
<comment type="caution">
    <text evidence="2">The sequence shown here is derived from an EMBL/GenBank/DDBJ whole genome shotgun (WGS) entry which is preliminary data.</text>
</comment>
<organism evidence="2 3">
    <name type="scientific">Bugula neritina</name>
    <name type="common">Brown bryozoan</name>
    <name type="synonym">Sertularia neritina</name>
    <dbReference type="NCBI Taxonomy" id="10212"/>
    <lineage>
        <taxon>Eukaryota</taxon>
        <taxon>Metazoa</taxon>
        <taxon>Spiralia</taxon>
        <taxon>Lophotrochozoa</taxon>
        <taxon>Bryozoa</taxon>
        <taxon>Gymnolaemata</taxon>
        <taxon>Cheilostomatida</taxon>
        <taxon>Flustrina</taxon>
        <taxon>Buguloidea</taxon>
        <taxon>Bugulidae</taxon>
        <taxon>Bugula</taxon>
    </lineage>
</organism>
<feature type="region of interest" description="Disordered" evidence="1">
    <location>
        <begin position="159"/>
        <end position="182"/>
    </location>
</feature>
<feature type="compositionally biased region" description="Low complexity" evidence="1">
    <location>
        <begin position="168"/>
        <end position="177"/>
    </location>
</feature>
<accession>A0A7J7JGG7</accession>
<sequence length="688" mass="77494">MWLQDEMDGLRTRDVEGDINIRDTSVNGARLFSLLLSGQEQILEVVADLDLEIEQLITEAERNIKKMKKEPRTHYSISEPFEDSSDSDYSHQEFDVISATVQLAQGNNIFQRALRQLHEAAQGIINIREATNTQEREVQQHSFDLLYLNPGTVIEEESFSDENVSCATESSTTSQRTSESDDDISFGIHAEADNTLWGVSQQSLDLPQLYVDIVQPTLDMLPSPPDILQQPLHMPQQPLHMPQQPQHIPQQFTGNVLQISLDVGRVIDTTLNMLQLTRSILYRRLLSLSVQNRPHRDSDISNVSHDIQSRSLLLINSQGLPLLTLPARSPHVQLDRFLFIQLPNTISTHHISTTVRNRPGQSGLIDPSALSQLATGVFTVHQVSDLVSSDLIAEILPAAEEIARRVRRCSGQMSEALLTVSNLLRRLGSLANPDLQQQQQRRGNTWRETQHNSPQLESANRSIRQLQTALEKVRSIKRRIHNICQSAIQVRAEMLEIRQIVNACIERQLEQGTSQIAGNVLISAVPTPSEQITTNLPPQLPVFPTLRMIDDLVQAMRDRVDVTPPTEASISQDRIVSYTPGTVHFIPSTSDLPIYEQCMNIDYIHNGFMEQMFPQELVTALALDQPEATGSHFKILVRLQVTYPMLNAQSLLLSNHTLNGLLSSLTPLQLEAHCKIDLSYFLYRKTLL</sequence>
<evidence type="ECO:0000313" key="3">
    <source>
        <dbReference type="Proteomes" id="UP000593567"/>
    </source>
</evidence>
<dbReference type="EMBL" id="VXIV02002487">
    <property type="protein sequence ID" value="KAF6025185.1"/>
    <property type="molecule type" value="Genomic_DNA"/>
</dbReference>
<evidence type="ECO:0000256" key="1">
    <source>
        <dbReference type="SAM" id="MobiDB-lite"/>
    </source>
</evidence>